<reference evidence="7 8" key="1">
    <citation type="journal article" date="2020" name="Biotechnol. Biofuels">
        <title>New insights from the biogas microbiome by comprehensive genome-resolved metagenomics of nearly 1600 species originating from multiple anaerobic digesters.</title>
        <authorList>
            <person name="Campanaro S."/>
            <person name="Treu L."/>
            <person name="Rodriguez-R L.M."/>
            <person name="Kovalovszki A."/>
            <person name="Ziels R.M."/>
            <person name="Maus I."/>
            <person name="Zhu X."/>
            <person name="Kougias P.G."/>
            <person name="Basile A."/>
            <person name="Luo G."/>
            <person name="Schluter A."/>
            <person name="Konstantinidis K.T."/>
            <person name="Angelidaki I."/>
        </authorList>
    </citation>
    <scope>NUCLEOTIDE SEQUENCE [LARGE SCALE GENOMIC DNA]</scope>
    <source>
        <strain evidence="7">AS05jafATM_89</strain>
    </source>
</reference>
<protein>
    <recommendedName>
        <fullName evidence="5">Putative pre-16S rRNA nuclease</fullName>
        <ecNumber evidence="5">3.1.-.-</ecNumber>
    </recommendedName>
</protein>
<evidence type="ECO:0000256" key="4">
    <source>
        <dbReference type="ARBA" id="ARBA00022801"/>
    </source>
</evidence>
<dbReference type="SMART" id="SM00732">
    <property type="entry name" value="YqgFc"/>
    <property type="match status" value="1"/>
</dbReference>
<dbReference type="HAMAP" id="MF_00651">
    <property type="entry name" value="Nuclease_YqgF"/>
    <property type="match status" value="1"/>
</dbReference>
<keyword evidence="4 5" id="KW-0378">Hydrolase</keyword>
<dbReference type="PANTHER" id="PTHR33317:SF4">
    <property type="entry name" value="POLYNUCLEOTIDYL TRANSFERASE, RIBONUCLEASE H-LIKE SUPERFAMILY PROTEIN"/>
    <property type="match status" value="1"/>
</dbReference>
<comment type="function">
    <text evidence="5">Could be a nuclease involved in processing of the 5'-end of pre-16S rRNA.</text>
</comment>
<evidence type="ECO:0000256" key="1">
    <source>
        <dbReference type="ARBA" id="ARBA00022490"/>
    </source>
</evidence>
<evidence type="ECO:0000256" key="2">
    <source>
        <dbReference type="ARBA" id="ARBA00022517"/>
    </source>
</evidence>
<dbReference type="InterPro" id="IPR006641">
    <property type="entry name" value="YqgF/RNaseH-like_dom"/>
</dbReference>
<dbReference type="InterPro" id="IPR037027">
    <property type="entry name" value="YqgF/RNaseH-like_dom_sf"/>
</dbReference>
<gene>
    <name evidence="7" type="primary">ruvX</name>
    <name evidence="7" type="ORF">GX533_03350</name>
</gene>
<comment type="caution">
    <text evidence="7">The sequence shown here is derived from an EMBL/GenBank/DDBJ whole genome shotgun (WGS) entry which is preliminary data.</text>
</comment>
<sequence>MEVKHPILAIDYGEKHFGLAVSDHKGLIAQPLDTISITKNRDINKIIEEILETAKEYGVKTLLIGMPQAFTEKHNKTTEKINMFINKIKDVTTIPIITYDESFSTTLAQSMLTSSGQSIRKSRKKIDSISATVFLQEYLNSLRQPHERK</sequence>
<dbReference type="EC" id="3.1.-.-" evidence="5"/>
<accession>A0A832RCP4</accession>
<evidence type="ECO:0000256" key="3">
    <source>
        <dbReference type="ARBA" id="ARBA00022722"/>
    </source>
</evidence>
<dbReference type="PANTHER" id="PTHR33317">
    <property type="entry name" value="POLYNUCLEOTIDYL TRANSFERASE, RIBONUCLEASE H-LIKE SUPERFAMILY PROTEIN"/>
    <property type="match status" value="1"/>
</dbReference>
<dbReference type="CDD" id="cd16964">
    <property type="entry name" value="YqgF"/>
    <property type="match status" value="1"/>
</dbReference>
<feature type="domain" description="YqgF/RNase H-like" evidence="6">
    <location>
        <begin position="5"/>
        <end position="108"/>
    </location>
</feature>
<dbReference type="InterPro" id="IPR005227">
    <property type="entry name" value="YqgF"/>
</dbReference>
<dbReference type="InterPro" id="IPR012337">
    <property type="entry name" value="RNaseH-like_sf"/>
</dbReference>
<evidence type="ECO:0000313" key="8">
    <source>
        <dbReference type="Proteomes" id="UP000576550"/>
    </source>
</evidence>
<dbReference type="EMBL" id="DUTP01000006">
    <property type="protein sequence ID" value="HHX99679.1"/>
    <property type="molecule type" value="Genomic_DNA"/>
</dbReference>
<evidence type="ECO:0000313" key="7">
    <source>
        <dbReference type="EMBL" id="HHX99679.1"/>
    </source>
</evidence>
<keyword evidence="3 5" id="KW-0540">Nuclease</keyword>
<dbReference type="GO" id="GO:0004518">
    <property type="term" value="F:nuclease activity"/>
    <property type="evidence" value="ECO:0007669"/>
    <property type="project" value="UniProtKB-KW"/>
</dbReference>
<dbReference type="AlphaFoldDB" id="A0A832RCP4"/>
<organism evidence="7 8">
    <name type="scientific">Candidatus Dojkabacteria bacterium</name>
    <dbReference type="NCBI Taxonomy" id="2099670"/>
    <lineage>
        <taxon>Bacteria</taxon>
        <taxon>Candidatus Dojkabacteria</taxon>
    </lineage>
</organism>
<proteinExistence type="inferred from homology"/>
<dbReference type="GO" id="GO:0016788">
    <property type="term" value="F:hydrolase activity, acting on ester bonds"/>
    <property type="evidence" value="ECO:0007669"/>
    <property type="project" value="UniProtKB-UniRule"/>
</dbReference>
<evidence type="ECO:0000256" key="5">
    <source>
        <dbReference type="HAMAP-Rule" id="MF_00651"/>
    </source>
</evidence>
<dbReference type="Gene3D" id="3.30.420.140">
    <property type="entry name" value="YqgF/RNase H-like domain"/>
    <property type="match status" value="1"/>
</dbReference>
<comment type="similarity">
    <text evidence="5">Belongs to the YqgF HJR family.</text>
</comment>
<keyword evidence="1 5" id="KW-0963">Cytoplasm</keyword>
<dbReference type="GO" id="GO:0005829">
    <property type="term" value="C:cytosol"/>
    <property type="evidence" value="ECO:0007669"/>
    <property type="project" value="TreeGrafter"/>
</dbReference>
<dbReference type="Proteomes" id="UP000576550">
    <property type="component" value="Unassembled WGS sequence"/>
</dbReference>
<dbReference type="SUPFAM" id="SSF53098">
    <property type="entry name" value="Ribonuclease H-like"/>
    <property type="match status" value="1"/>
</dbReference>
<name>A0A832RCP4_9BACT</name>
<dbReference type="NCBIfam" id="TIGR00250">
    <property type="entry name" value="RNAse_H_YqgF"/>
    <property type="match status" value="1"/>
</dbReference>
<dbReference type="Pfam" id="PF03652">
    <property type="entry name" value="RuvX"/>
    <property type="match status" value="1"/>
</dbReference>
<evidence type="ECO:0000259" key="6">
    <source>
        <dbReference type="SMART" id="SM00732"/>
    </source>
</evidence>
<dbReference type="GO" id="GO:0000967">
    <property type="term" value="P:rRNA 5'-end processing"/>
    <property type="evidence" value="ECO:0007669"/>
    <property type="project" value="UniProtKB-UniRule"/>
</dbReference>
<comment type="subcellular location">
    <subcellularLocation>
        <location evidence="5">Cytoplasm</location>
    </subcellularLocation>
</comment>
<keyword evidence="2 5" id="KW-0690">Ribosome biogenesis</keyword>